<dbReference type="SFLD" id="SFLDS00029">
    <property type="entry name" value="Radical_SAM"/>
    <property type="match status" value="1"/>
</dbReference>
<feature type="domain" description="Radical SAM core" evidence="6">
    <location>
        <begin position="26"/>
        <end position="239"/>
    </location>
</feature>
<organism evidence="7 8">
    <name type="scientific">Solidesulfovibrio fructosivorans JJ]</name>
    <dbReference type="NCBI Taxonomy" id="596151"/>
    <lineage>
        <taxon>Bacteria</taxon>
        <taxon>Pseudomonadati</taxon>
        <taxon>Thermodesulfobacteriota</taxon>
        <taxon>Desulfovibrionia</taxon>
        <taxon>Desulfovibrionales</taxon>
        <taxon>Desulfovibrionaceae</taxon>
        <taxon>Solidesulfovibrio</taxon>
    </lineage>
</organism>
<keyword evidence="8" id="KW-1185">Reference proteome</keyword>
<evidence type="ECO:0000313" key="8">
    <source>
        <dbReference type="Proteomes" id="UP000006250"/>
    </source>
</evidence>
<evidence type="ECO:0000259" key="6">
    <source>
        <dbReference type="PROSITE" id="PS51918"/>
    </source>
</evidence>
<dbReference type="GO" id="GO:0003824">
    <property type="term" value="F:catalytic activity"/>
    <property type="evidence" value="ECO:0007669"/>
    <property type="project" value="InterPro"/>
</dbReference>
<dbReference type="SUPFAM" id="SSF102114">
    <property type="entry name" value="Radical SAM enzymes"/>
    <property type="match status" value="1"/>
</dbReference>
<dbReference type="PANTHER" id="PTHR11228:SF34">
    <property type="entry name" value="TUNGSTEN-CONTAINING ALDEHYDE FERREDOXIN OXIDOREDUCTASE COFACTOR MODIFYING PROTEIN"/>
    <property type="match status" value="1"/>
</dbReference>
<dbReference type="CDD" id="cd21109">
    <property type="entry name" value="SPASM"/>
    <property type="match status" value="1"/>
</dbReference>
<dbReference type="PROSITE" id="PS51918">
    <property type="entry name" value="RADICAL_SAM"/>
    <property type="match status" value="1"/>
</dbReference>
<dbReference type="GO" id="GO:0046872">
    <property type="term" value="F:metal ion binding"/>
    <property type="evidence" value="ECO:0007669"/>
    <property type="project" value="UniProtKB-KW"/>
</dbReference>
<protein>
    <submittedName>
        <fullName evidence="7">Radical SAM domain protein</fullName>
    </submittedName>
</protein>
<proteinExistence type="predicted"/>
<dbReference type="InterPro" id="IPR007197">
    <property type="entry name" value="rSAM"/>
</dbReference>
<reference evidence="7 8" key="1">
    <citation type="submission" date="2010-08" db="EMBL/GenBank/DDBJ databases">
        <title>The draft genome of Desulfovibrio fructosovorans JJ.</title>
        <authorList>
            <consortium name="US DOE Joint Genome Institute (JGI-PGF)"/>
            <person name="Lucas S."/>
            <person name="Copeland A."/>
            <person name="Lapidus A."/>
            <person name="Cheng J.-F."/>
            <person name="Bruce D."/>
            <person name="Goodwin L."/>
            <person name="Pitluck S."/>
            <person name="Land M.L."/>
            <person name="Hauser L."/>
            <person name="Chang Y.-J."/>
            <person name="Jeffries C."/>
            <person name="Wall J.D."/>
            <person name="Stahl D.A."/>
            <person name="Arkin A.P."/>
            <person name="Dehal P."/>
            <person name="Stolyar S.M."/>
            <person name="Hazen T.C."/>
            <person name="Woyke T.J."/>
        </authorList>
    </citation>
    <scope>NUCLEOTIDE SEQUENCE [LARGE SCALE GENOMIC DNA]</scope>
    <source>
        <strain evidence="7 8">JJ</strain>
    </source>
</reference>
<comment type="cofactor">
    <cofactor evidence="1">
        <name>[4Fe-4S] cluster</name>
        <dbReference type="ChEBI" id="CHEBI:49883"/>
    </cofactor>
</comment>
<dbReference type="SFLD" id="SFLDG01067">
    <property type="entry name" value="SPASM/twitch_domain_containing"/>
    <property type="match status" value="1"/>
</dbReference>
<dbReference type="Proteomes" id="UP000006250">
    <property type="component" value="Unassembled WGS sequence"/>
</dbReference>
<dbReference type="PANTHER" id="PTHR11228">
    <property type="entry name" value="RADICAL SAM DOMAIN PROTEIN"/>
    <property type="match status" value="1"/>
</dbReference>
<evidence type="ECO:0000256" key="5">
    <source>
        <dbReference type="ARBA" id="ARBA00023014"/>
    </source>
</evidence>
<evidence type="ECO:0000313" key="7">
    <source>
        <dbReference type="EMBL" id="EFL50875.1"/>
    </source>
</evidence>
<dbReference type="InterPro" id="IPR050377">
    <property type="entry name" value="Radical_SAM_PqqE_MftC-like"/>
</dbReference>
<name>E1JXV2_SOLFR</name>
<accession>E1JXV2</accession>
<evidence type="ECO:0000256" key="2">
    <source>
        <dbReference type="ARBA" id="ARBA00022691"/>
    </source>
</evidence>
<evidence type="ECO:0000256" key="4">
    <source>
        <dbReference type="ARBA" id="ARBA00023004"/>
    </source>
</evidence>
<dbReference type="OrthoDB" id="9810775at2"/>
<dbReference type="RefSeq" id="WP_005994249.1">
    <property type="nucleotide sequence ID" value="NZ_AECZ01000015.1"/>
</dbReference>
<dbReference type="AlphaFoldDB" id="E1JXV2"/>
<comment type="caution">
    <text evidence="7">The sequence shown here is derived from an EMBL/GenBank/DDBJ whole genome shotgun (WGS) entry which is preliminary data.</text>
</comment>
<keyword evidence="3" id="KW-0479">Metal-binding</keyword>
<dbReference type="Pfam" id="PF04055">
    <property type="entry name" value="Radical_SAM"/>
    <property type="match status" value="1"/>
</dbReference>
<dbReference type="CDD" id="cd01335">
    <property type="entry name" value="Radical_SAM"/>
    <property type="match status" value="1"/>
</dbReference>
<dbReference type="InterPro" id="IPR058240">
    <property type="entry name" value="rSAM_sf"/>
</dbReference>
<keyword evidence="2" id="KW-0949">S-adenosyl-L-methionine</keyword>
<dbReference type="Pfam" id="PF13186">
    <property type="entry name" value="SPASM"/>
    <property type="match status" value="1"/>
</dbReference>
<dbReference type="Gene3D" id="3.20.20.70">
    <property type="entry name" value="Aldolase class I"/>
    <property type="match status" value="1"/>
</dbReference>
<keyword evidence="5" id="KW-0411">Iron-sulfur</keyword>
<evidence type="ECO:0000256" key="1">
    <source>
        <dbReference type="ARBA" id="ARBA00001966"/>
    </source>
</evidence>
<keyword evidence="4" id="KW-0408">Iron</keyword>
<dbReference type="STRING" id="596151.DesfrDRAFT_2451"/>
<dbReference type="eggNOG" id="COG0535">
    <property type="taxonomic scope" value="Bacteria"/>
</dbReference>
<dbReference type="InterPro" id="IPR013785">
    <property type="entry name" value="Aldolase_TIM"/>
</dbReference>
<gene>
    <name evidence="7" type="ORF">DesfrDRAFT_2451</name>
</gene>
<dbReference type="EMBL" id="AECZ01000015">
    <property type="protein sequence ID" value="EFL50875.1"/>
    <property type="molecule type" value="Genomic_DNA"/>
</dbReference>
<sequence>MISDEYSPYKIVHHQDRLDMLRQGRQPPPLQMHLELTSHCNQNCIYCCFRSQAHGFHTAPLNVTVPTAKILETLASARDLGVKALQLAGPGEPTLHQDFRTIITTAKEYGLEIGLITNGSMLRRHSDILSDIAWVRVSMDAANAAAHAKIHSCGEHVFGEIVAGIQELVARKGPAIVGVAWLVLQENVDSVYEGCRFYRQLGVNNIRYSSLVADVDDPSYRELCRQGHAQAKQGKTDFETEDFLVFNSIETRANMIQEALLDEFCPFKELSCHVAVDQNVYMCCTNAYSAAGKVGTIQDKTFAQLWNSPEKQRLFSRHSPRRMCPSSCWFKEKNAFINYCLKSNPQHVNFIG</sequence>
<dbReference type="GO" id="GO:0051536">
    <property type="term" value="F:iron-sulfur cluster binding"/>
    <property type="evidence" value="ECO:0007669"/>
    <property type="project" value="UniProtKB-KW"/>
</dbReference>
<dbReference type="InterPro" id="IPR023885">
    <property type="entry name" value="4Fe4S-binding_SPASM_dom"/>
</dbReference>
<evidence type="ECO:0000256" key="3">
    <source>
        <dbReference type="ARBA" id="ARBA00022723"/>
    </source>
</evidence>